<dbReference type="AlphaFoldDB" id="X1R993"/>
<comment type="caution">
    <text evidence="1">The sequence shown here is derived from an EMBL/GenBank/DDBJ whole genome shotgun (WGS) entry which is preliminary data.</text>
</comment>
<evidence type="ECO:0000313" key="1">
    <source>
        <dbReference type="EMBL" id="GAI63581.1"/>
    </source>
</evidence>
<feature type="non-terminal residue" evidence="1">
    <location>
        <position position="1"/>
    </location>
</feature>
<reference evidence="1" key="1">
    <citation type="journal article" date="2014" name="Front. Microbiol.">
        <title>High frequency of phylogenetically diverse reductive dehalogenase-homologous genes in deep subseafloor sedimentary metagenomes.</title>
        <authorList>
            <person name="Kawai M."/>
            <person name="Futagami T."/>
            <person name="Toyoda A."/>
            <person name="Takaki Y."/>
            <person name="Nishi S."/>
            <person name="Hori S."/>
            <person name="Arai W."/>
            <person name="Tsubouchi T."/>
            <person name="Morono Y."/>
            <person name="Uchiyama I."/>
            <person name="Ito T."/>
            <person name="Fujiyama A."/>
            <person name="Inagaki F."/>
            <person name="Takami H."/>
        </authorList>
    </citation>
    <scope>NUCLEOTIDE SEQUENCE</scope>
    <source>
        <strain evidence="1">Expedition CK06-06</strain>
    </source>
</reference>
<sequence>NKLNETNEPNEIEHGVIIVATGAQEYKPTEYLYGENEKVITQLQLEEWLAVNAERRASSAEHRTSTTDSQAS</sequence>
<accession>X1R993</accession>
<name>X1R993_9ZZZZ</name>
<dbReference type="EMBL" id="BARV01044822">
    <property type="protein sequence ID" value="GAI63581.1"/>
    <property type="molecule type" value="Genomic_DNA"/>
</dbReference>
<gene>
    <name evidence="1" type="ORF">S06H3_66073</name>
</gene>
<protein>
    <submittedName>
        <fullName evidence="1">Uncharacterized protein</fullName>
    </submittedName>
</protein>
<proteinExistence type="predicted"/>
<feature type="non-terminal residue" evidence="1">
    <location>
        <position position="72"/>
    </location>
</feature>
<organism evidence="1">
    <name type="scientific">marine sediment metagenome</name>
    <dbReference type="NCBI Taxonomy" id="412755"/>
    <lineage>
        <taxon>unclassified sequences</taxon>
        <taxon>metagenomes</taxon>
        <taxon>ecological metagenomes</taxon>
    </lineage>
</organism>